<evidence type="ECO:0000256" key="3">
    <source>
        <dbReference type="ARBA" id="ARBA00022960"/>
    </source>
</evidence>
<dbReference type="Gene3D" id="2.40.10.350">
    <property type="entry name" value="Rod shape-determining protein MreC, domain 2"/>
    <property type="match status" value="1"/>
</dbReference>
<dbReference type="Pfam" id="PF04085">
    <property type="entry name" value="MreC"/>
    <property type="match status" value="1"/>
</dbReference>
<dbReference type="PANTHER" id="PTHR34138">
    <property type="entry name" value="CELL SHAPE-DETERMINING PROTEIN MREC"/>
    <property type="match status" value="1"/>
</dbReference>
<feature type="non-terminal residue" evidence="6">
    <location>
        <position position="232"/>
    </location>
</feature>
<evidence type="ECO:0000259" key="5">
    <source>
        <dbReference type="Pfam" id="PF04085"/>
    </source>
</evidence>
<keyword evidence="3" id="KW-0133">Cell shape</keyword>
<evidence type="ECO:0000256" key="1">
    <source>
        <dbReference type="ARBA" id="ARBA00009369"/>
    </source>
</evidence>
<dbReference type="EMBL" id="UINC01042862">
    <property type="protein sequence ID" value="SVB46067.1"/>
    <property type="molecule type" value="Genomic_DNA"/>
</dbReference>
<comment type="similarity">
    <text evidence="1">Belongs to the MreC family.</text>
</comment>
<dbReference type="InterPro" id="IPR055342">
    <property type="entry name" value="MreC_beta-barrel_core"/>
</dbReference>
<sequence length="232" mass="26237">MRSFYLTLLKYKDHLLFFLAVSLSLVFLLRNESPDIYLIRGKSIDFFSFINSPLAWVKNMTQLQKETELLREKNIQLRLQLESMLAAYEENNSLKDLLDYSRESSYELLPAKVINMGISSNISSITLNVGQKDGVTINQAVLVPSGVIGKTLIVGESSTLVQCINDNNYRLSVRIYPSSATGILRHLINDIYEIRELQKNAQINVGDKVVTSGYSKIYPENLPVGKVIEILD</sequence>
<evidence type="ECO:0000313" key="6">
    <source>
        <dbReference type="EMBL" id="SVB46067.1"/>
    </source>
</evidence>
<proteinExistence type="inferred from homology"/>
<name>A0A382E884_9ZZZZ</name>
<dbReference type="InterPro" id="IPR042177">
    <property type="entry name" value="Cell/Rod_1"/>
</dbReference>
<organism evidence="6">
    <name type="scientific">marine metagenome</name>
    <dbReference type="NCBI Taxonomy" id="408172"/>
    <lineage>
        <taxon>unclassified sequences</taxon>
        <taxon>metagenomes</taxon>
        <taxon>ecological metagenomes</taxon>
    </lineage>
</organism>
<reference evidence="6" key="1">
    <citation type="submission" date="2018-05" db="EMBL/GenBank/DDBJ databases">
        <authorList>
            <person name="Lanie J.A."/>
            <person name="Ng W.-L."/>
            <person name="Kazmierczak K.M."/>
            <person name="Andrzejewski T.M."/>
            <person name="Davidsen T.M."/>
            <person name="Wayne K.J."/>
            <person name="Tettelin H."/>
            <person name="Glass J.I."/>
            <person name="Rusch D."/>
            <person name="Podicherti R."/>
            <person name="Tsui H.-C.T."/>
            <person name="Winkler M.E."/>
        </authorList>
    </citation>
    <scope>NUCLEOTIDE SEQUENCE</scope>
</reference>
<dbReference type="InterPro" id="IPR007221">
    <property type="entry name" value="MreC"/>
</dbReference>
<gene>
    <name evidence="6" type="ORF">METZ01_LOCUS198921</name>
</gene>
<dbReference type="Gene3D" id="2.40.10.340">
    <property type="entry name" value="Rod shape-determining protein MreC, domain 1"/>
    <property type="match status" value="1"/>
</dbReference>
<protein>
    <recommendedName>
        <fullName evidence="2">Cell shape-determining protein MreC</fullName>
    </recommendedName>
    <alternativeName>
        <fullName evidence="4">Cell shape protein MreC</fullName>
    </alternativeName>
</protein>
<feature type="domain" description="Rod shape-determining protein MreC beta-barrel core" evidence="5">
    <location>
        <begin position="113"/>
        <end position="230"/>
    </location>
</feature>
<accession>A0A382E884</accession>
<evidence type="ECO:0000256" key="4">
    <source>
        <dbReference type="ARBA" id="ARBA00032089"/>
    </source>
</evidence>
<feature type="non-terminal residue" evidence="6">
    <location>
        <position position="1"/>
    </location>
</feature>
<dbReference type="PANTHER" id="PTHR34138:SF1">
    <property type="entry name" value="CELL SHAPE-DETERMINING PROTEIN MREC"/>
    <property type="match status" value="1"/>
</dbReference>
<dbReference type="GO" id="GO:0005886">
    <property type="term" value="C:plasma membrane"/>
    <property type="evidence" value="ECO:0007669"/>
    <property type="project" value="TreeGrafter"/>
</dbReference>
<dbReference type="InterPro" id="IPR042175">
    <property type="entry name" value="Cell/Rod_MreC_2"/>
</dbReference>
<dbReference type="AlphaFoldDB" id="A0A382E884"/>
<dbReference type="GO" id="GO:0008360">
    <property type="term" value="P:regulation of cell shape"/>
    <property type="evidence" value="ECO:0007669"/>
    <property type="project" value="UniProtKB-KW"/>
</dbReference>
<evidence type="ECO:0000256" key="2">
    <source>
        <dbReference type="ARBA" id="ARBA00013855"/>
    </source>
</evidence>